<evidence type="ECO:0000256" key="6">
    <source>
        <dbReference type="ARBA" id="ARBA00022485"/>
    </source>
</evidence>
<dbReference type="InterPro" id="IPR005467">
    <property type="entry name" value="His_kinase_dom"/>
</dbReference>
<feature type="transmembrane region" description="Helical" evidence="21">
    <location>
        <begin position="424"/>
        <end position="443"/>
    </location>
</feature>
<evidence type="ECO:0000256" key="20">
    <source>
        <dbReference type="SAM" id="Coils"/>
    </source>
</evidence>
<keyword evidence="24" id="KW-1185">Reference proteome</keyword>
<evidence type="ECO:0000259" key="22">
    <source>
        <dbReference type="PROSITE" id="PS50109"/>
    </source>
</evidence>
<dbReference type="Pfam" id="PF02518">
    <property type="entry name" value="HATPase_c"/>
    <property type="match status" value="1"/>
</dbReference>
<dbReference type="AlphaFoldDB" id="A0A410G2M1"/>
<keyword evidence="20" id="KW-0175">Coiled coil</keyword>
<dbReference type="CDD" id="cd16917">
    <property type="entry name" value="HATPase_UhpB-NarQ-NarX-like"/>
    <property type="match status" value="1"/>
</dbReference>
<keyword evidence="15" id="KW-0902">Two-component regulatory system</keyword>
<evidence type="ECO:0000256" key="7">
    <source>
        <dbReference type="ARBA" id="ARBA00022490"/>
    </source>
</evidence>
<keyword evidence="6" id="KW-0004">4Fe-4S</keyword>
<dbReference type="PRINTS" id="PR00344">
    <property type="entry name" value="BCTRLSENSOR"/>
</dbReference>
<evidence type="ECO:0000256" key="11">
    <source>
        <dbReference type="ARBA" id="ARBA00022741"/>
    </source>
</evidence>
<evidence type="ECO:0000256" key="5">
    <source>
        <dbReference type="ARBA" id="ARBA00017322"/>
    </source>
</evidence>
<dbReference type="RefSeq" id="WP_128249888.1">
    <property type="nucleotide sequence ID" value="NZ_CP034951.1"/>
</dbReference>
<dbReference type="Proteomes" id="UP000285517">
    <property type="component" value="Chromosome"/>
</dbReference>
<dbReference type="SUPFAM" id="SSF55874">
    <property type="entry name" value="ATPase domain of HSP90 chaperone/DNA topoisomerase II/histidine kinase"/>
    <property type="match status" value="1"/>
</dbReference>
<dbReference type="EC" id="2.7.13.3" evidence="4"/>
<dbReference type="EMBL" id="CP034951">
    <property type="protein sequence ID" value="QAA81500.1"/>
    <property type="molecule type" value="Genomic_DNA"/>
</dbReference>
<keyword evidence="21" id="KW-0472">Membrane</keyword>
<dbReference type="OrthoDB" id="9771112at2"/>
<dbReference type="PROSITE" id="PS51257">
    <property type="entry name" value="PROKAR_LIPOPROTEIN"/>
    <property type="match status" value="1"/>
</dbReference>
<keyword evidence="21" id="KW-1133">Transmembrane helix</keyword>
<evidence type="ECO:0000256" key="2">
    <source>
        <dbReference type="ARBA" id="ARBA00001966"/>
    </source>
</evidence>
<keyword evidence="10" id="KW-0479">Metal-binding</keyword>
<dbReference type="PANTHER" id="PTHR24421:SF10">
    <property type="entry name" value="NITRATE_NITRITE SENSOR PROTEIN NARQ"/>
    <property type="match status" value="1"/>
</dbReference>
<evidence type="ECO:0000256" key="18">
    <source>
        <dbReference type="ARBA" id="ARBA00030800"/>
    </source>
</evidence>
<dbReference type="SMART" id="SM00028">
    <property type="entry name" value="TPR"/>
    <property type="match status" value="3"/>
</dbReference>
<evidence type="ECO:0000313" key="24">
    <source>
        <dbReference type="Proteomes" id="UP000285517"/>
    </source>
</evidence>
<proteinExistence type="predicted"/>
<organism evidence="23 24">
    <name type="scientific">Aequorivita ciconiae</name>
    <dbReference type="NCBI Taxonomy" id="2494375"/>
    <lineage>
        <taxon>Bacteria</taxon>
        <taxon>Pseudomonadati</taxon>
        <taxon>Bacteroidota</taxon>
        <taxon>Flavobacteriia</taxon>
        <taxon>Flavobacteriales</taxon>
        <taxon>Flavobacteriaceae</taxon>
        <taxon>Aequorivita</taxon>
    </lineage>
</organism>
<evidence type="ECO:0000256" key="10">
    <source>
        <dbReference type="ARBA" id="ARBA00022723"/>
    </source>
</evidence>
<evidence type="ECO:0000256" key="17">
    <source>
        <dbReference type="ARBA" id="ARBA00024827"/>
    </source>
</evidence>
<keyword evidence="19" id="KW-0802">TPR repeat</keyword>
<feature type="repeat" description="TPR" evidence="19">
    <location>
        <begin position="242"/>
        <end position="275"/>
    </location>
</feature>
<keyword evidence="12" id="KW-0418">Kinase</keyword>
<keyword evidence="11" id="KW-0547">Nucleotide-binding</keyword>
<comment type="function">
    <text evidence="17">Member of the two-component regulatory system NreB/NreC involved in the control of dissimilatory nitrate/nitrite reduction in response to oxygen. NreB functions as a direct oxygen sensor histidine kinase which is autophosphorylated, in the absence of oxygen, probably at the conserved histidine residue, and transfers its phosphate group probably to a conserved aspartate residue of NreC. NreB/NreC activates the expression of the nitrate (narGHJI) and nitrite (nir) reductase operons, as well as the putative nitrate transporter gene narT.</text>
</comment>
<evidence type="ECO:0000256" key="1">
    <source>
        <dbReference type="ARBA" id="ARBA00000085"/>
    </source>
</evidence>
<dbReference type="InterPro" id="IPR011712">
    <property type="entry name" value="Sig_transdc_His_kin_sub3_dim/P"/>
</dbReference>
<name>A0A410G2M1_9FLAO</name>
<dbReference type="PANTHER" id="PTHR24421">
    <property type="entry name" value="NITRATE/NITRITE SENSOR PROTEIN NARX-RELATED"/>
    <property type="match status" value="1"/>
</dbReference>
<keyword evidence="7" id="KW-0963">Cytoplasm</keyword>
<dbReference type="InterPro" id="IPR036890">
    <property type="entry name" value="HATPase_C_sf"/>
</dbReference>
<protein>
    <recommendedName>
        <fullName evidence="5">Oxygen sensor histidine kinase NreB</fullName>
        <ecNumber evidence="4">2.7.13.3</ecNumber>
    </recommendedName>
    <alternativeName>
        <fullName evidence="18">Nitrogen regulation protein B</fullName>
    </alternativeName>
</protein>
<gene>
    <name evidence="23" type="ORF">EI546_07080</name>
</gene>
<reference evidence="23 24" key="1">
    <citation type="submission" date="2019-01" db="EMBL/GenBank/DDBJ databases">
        <title>Complete genome sequencing of Aequorivita sp. H23M31.</title>
        <authorList>
            <person name="Bae J.-W."/>
        </authorList>
    </citation>
    <scope>NUCLEOTIDE SEQUENCE [LARGE SCALE GENOMIC DNA]</scope>
    <source>
        <strain evidence="23 24">H23M31</strain>
    </source>
</reference>
<dbReference type="Gene3D" id="3.30.565.10">
    <property type="entry name" value="Histidine kinase-like ATPase, C-terminal domain"/>
    <property type="match status" value="1"/>
</dbReference>
<dbReference type="PROSITE" id="PS50005">
    <property type="entry name" value="TPR"/>
    <property type="match status" value="1"/>
</dbReference>
<dbReference type="GO" id="GO:0051539">
    <property type="term" value="F:4 iron, 4 sulfur cluster binding"/>
    <property type="evidence" value="ECO:0007669"/>
    <property type="project" value="UniProtKB-KW"/>
</dbReference>
<dbReference type="InterPro" id="IPR011990">
    <property type="entry name" value="TPR-like_helical_dom_sf"/>
</dbReference>
<evidence type="ECO:0000256" key="15">
    <source>
        <dbReference type="ARBA" id="ARBA00023012"/>
    </source>
</evidence>
<evidence type="ECO:0000256" key="21">
    <source>
        <dbReference type="SAM" id="Phobius"/>
    </source>
</evidence>
<comment type="subcellular location">
    <subcellularLocation>
        <location evidence="3">Cytoplasm</location>
    </subcellularLocation>
</comment>
<evidence type="ECO:0000256" key="13">
    <source>
        <dbReference type="ARBA" id="ARBA00022840"/>
    </source>
</evidence>
<evidence type="ECO:0000256" key="19">
    <source>
        <dbReference type="PROSITE-ProRule" id="PRU00339"/>
    </source>
</evidence>
<evidence type="ECO:0000256" key="8">
    <source>
        <dbReference type="ARBA" id="ARBA00022553"/>
    </source>
</evidence>
<keyword evidence="8" id="KW-0597">Phosphoprotein</keyword>
<dbReference type="GO" id="GO:0016020">
    <property type="term" value="C:membrane"/>
    <property type="evidence" value="ECO:0007669"/>
    <property type="project" value="InterPro"/>
</dbReference>
<sequence length="679" mass="79050">MKFNLLYRILLILLVSISFMVYSCDDHTEKSKASIPNSIKDSVAVWIKASKDASYTKEERLRLLQKSYGVIQRSKIDSSALKSLSSLAFQNYILGDTLWFKNINNEVLRLAEKSEDLYIIGDAHWNYASYFNDKEVYDSAYFHFNLAHTYFDKGGYLYESAKVQYGMAFVKSRFKDYSGSEVLIFNAIPKFEKLKDYKSLYSCYDLLGQLQNDIYEYDKALEYYNESITYANKVNDNPFLFEGSLNNIGYTYLKKGEFAEAIGYFDQILNNKDLKSKNVNHYARVLSNKAYCLLRMRDTAHVADYLYEGLHIRDSLNNKAGVVASEIYLAEYYIYKQDSIQAIHLAKEANEGAHEIKNSADYLETLLLLAKLEPNNSRDYFKRHIHYSDSLQKVERKIQNKFARIAYETDGYIEKAKRLSQQRIWISVVGISAFSILGLLFFLRNQRSKHEKLQLEYEQQKANEQIYLITLKQQERLEKERIEERNRIAEELHDGILGKLFGTRVGLGFLPLNEDQFTREKHSLYLEELQNIEKEIREVSHKLSDNFEDFEISFPNTLKEFMETNSEIGNFKYELRLDEEISWDNLDDTIKVNLFRITQESIQNIIKYASANTVCVSFLLNNGKITLEIKDDGQGFNLKQKKKGIGLKNMKSRVKKLKGVFSIHSLPNEGTTISIQIPI</sequence>
<dbReference type="InterPro" id="IPR050482">
    <property type="entry name" value="Sensor_HK_TwoCompSys"/>
</dbReference>
<keyword evidence="21" id="KW-0812">Transmembrane</keyword>
<dbReference type="GO" id="GO:0046983">
    <property type="term" value="F:protein dimerization activity"/>
    <property type="evidence" value="ECO:0007669"/>
    <property type="project" value="InterPro"/>
</dbReference>
<dbReference type="InterPro" id="IPR019734">
    <property type="entry name" value="TPR_rpt"/>
</dbReference>
<dbReference type="GO" id="GO:0005524">
    <property type="term" value="F:ATP binding"/>
    <property type="evidence" value="ECO:0007669"/>
    <property type="project" value="UniProtKB-KW"/>
</dbReference>
<evidence type="ECO:0000256" key="16">
    <source>
        <dbReference type="ARBA" id="ARBA00023014"/>
    </source>
</evidence>
<dbReference type="InterPro" id="IPR004358">
    <property type="entry name" value="Sig_transdc_His_kin-like_C"/>
</dbReference>
<dbReference type="KEGG" id="aev:EI546_07080"/>
<evidence type="ECO:0000256" key="9">
    <source>
        <dbReference type="ARBA" id="ARBA00022679"/>
    </source>
</evidence>
<feature type="coiled-coil region" evidence="20">
    <location>
        <begin position="443"/>
        <end position="494"/>
    </location>
</feature>
<dbReference type="GO" id="GO:0005737">
    <property type="term" value="C:cytoplasm"/>
    <property type="evidence" value="ECO:0007669"/>
    <property type="project" value="UniProtKB-SubCell"/>
</dbReference>
<keyword evidence="14" id="KW-0408">Iron</keyword>
<evidence type="ECO:0000256" key="3">
    <source>
        <dbReference type="ARBA" id="ARBA00004496"/>
    </source>
</evidence>
<dbReference type="Gene3D" id="1.25.40.10">
    <property type="entry name" value="Tetratricopeptide repeat domain"/>
    <property type="match status" value="2"/>
</dbReference>
<feature type="domain" description="Histidine kinase" evidence="22">
    <location>
        <begin position="594"/>
        <end position="679"/>
    </location>
</feature>
<dbReference type="GO" id="GO:0046872">
    <property type="term" value="F:metal ion binding"/>
    <property type="evidence" value="ECO:0007669"/>
    <property type="project" value="UniProtKB-KW"/>
</dbReference>
<evidence type="ECO:0000256" key="4">
    <source>
        <dbReference type="ARBA" id="ARBA00012438"/>
    </source>
</evidence>
<dbReference type="PROSITE" id="PS50109">
    <property type="entry name" value="HIS_KIN"/>
    <property type="match status" value="1"/>
</dbReference>
<keyword evidence="13" id="KW-0067">ATP-binding</keyword>
<dbReference type="SMART" id="SM00387">
    <property type="entry name" value="HATPase_c"/>
    <property type="match status" value="1"/>
</dbReference>
<dbReference type="InterPro" id="IPR003594">
    <property type="entry name" value="HATPase_dom"/>
</dbReference>
<dbReference type="SUPFAM" id="SSF48452">
    <property type="entry name" value="TPR-like"/>
    <property type="match status" value="2"/>
</dbReference>
<accession>A0A410G2M1</accession>
<evidence type="ECO:0000256" key="14">
    <source>
        <dbReference type="ARBA" id="ARBA00023004"/>
    </source>
</evidence>
<keyword evidence="9" id="KW-0808">Transferase</keyword>
<evidence type="ECO:0000313" key="23">
    <source>
        <dbReference type="EMBL" id="QAA81500.1"/>
    </source>
</evidence>
<keyword evidence="16" id="KW-0411">Iron-sulfur</keyword>
<dbReference type="Gene3D" id="1.20.5.1930">
    <property type="match status" value="1"/>
</dbReference>
<dbReference type="GO" id="GO:0000155">
    <property type="term" value="F:phosphorelay sensor kinase activity"/>
    <property type="evidence" value="ECO:0007669"/>
    <property type="project" value="InterPro"/>
</dbReference>
<dbReference type="Pfam" id="PF07730">
    <property type="entry name" value="HisKA_3"/>
    <property type="match status" value="1"/>
</dbReference>
<comment type="cofactor">
    <cofactor evidence="2">
        <name>[4Fe-4S] cluster</name>
        <dbReference type="ChEBI" id="CHEBI:49883"/>
    </cofactor>
</comment>
<evidence type="ECO:0000256" key="12">
    <source>
        <dbReference type="ARBA" id="ARBA00022777"/>
    </source>
</evidence>
<comment type="catalytic activity">
    <reaction evidence="1">
        <text>ATP + protein L-histidine = ADP + protein N-phospho-L-histidine.</text>
        <dbReference type="EC" id="2.7.13.3"/>
    </reaction>
</comment>